<dbReference type="eggNOG" id="COG0433">
    <property type="taxonomic scope" value="Bacteria"/>
</dbReference>
<dbReference type="InParanoid" id="Q2LUZ9"/>
<protein>
    <submittedName>
        <fullName evidence="1">Hypothetical cytosolic protein</fullName>
    </submittedName>
</protein>
<dbReference type="AlphaFoldDB" id="Q2LUZ9"/>
<reference evidence="1 2" key="1">
    <citation type="journal article" date="2007" name="Proc. Natl. Acad. Sci. U.S.A.">
        <title>The genome of Syntrophus aciditrophicus: life at the thermodynamic limit of microbial growth.</title>
        <authorList>
            <person name="McInerney M.J."/>
            <person name="Rohlin L."/>
            <person name="Mouttaki H."/>
            <person name="Kim U."/>
            <person name="Krupp R.S."/>
            <person name="Rios-Hernandez L."/>
            <person name="Sieber J."/>
            <person name="Struchtemeyer C.G."/>
            <person name="Bhattacharyya A."/>
            <person name="Campbell J.W."/>
            <person name="Gunsalus R.P."/>
        </authorList>
    </citation>
    <scope>NUCLEOTIDE SEQUENCE [LARGE SCALE GENOMIC DNA]</scope>
    <source>
        <strain evidence="1 2">SB</strain>
    </source>
</reference>
<dbReference type="CDD" id="cd01127">
    <property type="entry name" value="TrwB_TraG_TraD_VirD4"/>
    <property type="match status" value="1"/>
</dbReference>
<dbReference type="RefSeq" id="WP_011417926.1">
    <property type="nucleotide sequence ID" value="NC_007759.1"/>
</dbReference>
<dbReference type="OrthoDB" id="3258326at2"/>
<proteinExistence type="predicted"/>
<dbReference type="KEGG" id="sat:SYN_00486"/>
<accession>Q2LUZ9</accession>
<name>Q2LUZ9_SYNAS</name>
<dbReference type="HOGENOM" id="CLU_754251_0_0_7"/>
<dbReference type="PANTHER" id="PTHR30121:SF11">
    <property type="entry name" value="AAA+ ATPASE DOMAIN-CONTAINING PROTEIN"/>
    <property type="match status" value="1"/>
</dbReference>
<organism evidence="1 2">
    <name type="scientific">Syntrophus aciditrophicus (strain SB)</name>
    <dbReference type="NCBI Taxonomy" id="56780"/>
    <lineage>
        <taxon>Bacteria</taxon>
        <taxon>Pseudomonadati</taxon>
        <taxon>Thermodesulfobacteriota</taxon>
        <taxon>Syntrophia</taxon>
        <taxon>Syntrophales</taxon>
        <taxon>Syntrophaceae</taxon>
        <taxon>Syntrophus</taxon>
    </lineage>
</organism>
<gene>
    <name evidence="1" type="ORF">SYN_00486</name>
</gene>
<dbReference type="Gene3D" id="3.40.50.300">
    <property type="entry name" value="P-loop containing nucleotide triphosphate hydrolases"/>
    <property type="match status" value="2"/>
</dbReference>
<evidence type="ECO:0000313" key="1">
    <source>
        <dbReference type="EMBL" id="ABC77905.1"/>
    </source>
</evidence>
<dbReference type="InterPro" id="IPR027417">
    <property type="entry name" value="P-loop_NTPase"/>
</dbReference>
<keyword evidence="2" id="KW-1185">Reference proteome</keyword>
<dbReference type="SUPFAM" id="SSF52540">
    <property type="entry name" value="P-loop containing nucleoside triphosphate hydrolases"/>
    <property type="match status" value="1"/>
</dbReference>
<dbReference type="InterPro" id="IPR051162">
    <property type="entry name" value="T4SS_component"/>
</dbReference>
<sequence length="367" mass="42168">MNDLPRLKIGNDKETYMSKYIEDRYTHTLLMGKSGTGKSTLIMNWWEEDNYWKNAKILIDPSGFLAGDCYSISRGMYSSLNNPIPINPMKVPYTPDQIAESIREAVNQVVTITTPNQLFTVKMIECLDLAIKECLKNNRLSLLSVRDYIANMRGNAETRDGILARLNYLLSDPKMEKMLCGKNSLNIGEIIRNRKTFILDCFGMGREKMIFMGSLVNQAVKNYFRYEKHAEYQPLALYIDECHNFLNPNMLDILKEGRKYKLSCVLSTQDFAVIPETMTRVMLNVGNIVSYRLGHREASYVAKELDIEPQTLQFIEKYHVGYMTPKERGIAKAPRPPIFTAIKPPKKAVLHRKSRPSWFTAESYQAA</sequence>
<dbReference type="Proteomes" id="UP000001933">
    <property type="component" value="Chromosome"/>
</dbReference>
<dbReference type="PANTHER" id="PTHR30121">
    <property type="entry name" value="UNCHARACTERIZED PROTEIN YJGR-RELATED"/>
    <property type="match status" value="1"/>
</dbReference>
<dbReference type="STRING" id="56780.SYN_00486"/>
<dbReference type="EMBL" id="CP000252">
    <property type="protein sequence ID" value="ABC77905.1"/>
    <property type="molecule type" value="Genomic_DNA"/>
</dbReference>
<evidence type="ECO:0000313" key="2">
    <source>
        <dbReference type="Proteomes" id="UP000001933"/>
    </source>
</evidence>